<gene>
    <name evidence="1" type="ORF">SCFA_1490002</name>
</gene>
<dbReference type="EMBL" id="CAADRM010000056">
    <property type="protein sequence ID" value="VFU12787.1"/>
    <property type="molecule type" value="Genomic_DNA"/>
</dbReference>
<evidence type="ECO:0000313" key="1">
    <source>
        <dbReference type="EMBL" id="VFU12787.1"/>
    </source>
</evidence>
<dbReference type="AlphaFoldDB" id="A0A485LWA5"/>
<proteinExistence type="predicted"/>
<organism evidence="1">
    <name type="scientific">anaerobic digester metagenome</name>
    <dbReference type="NCBI Taxonomy" id="1263854"/>
    <lineage>
        <taxon>unclassified sequences</taxon>
        <taxon>metagenomes</taxon>
        <taxon>ecological metagenomes</taxon>
    </lineage>
</organism>
<reference evidence="1" key="1">
    <citation type="submission" date="2019-03" db="EMBL/GenBank/DDBJ databases">
        <authorList>
            <person name="Hao L."/>
        </authorList>
    </citation>
    <scope>NUCLEOTIDE SEQUENCE</scope>
</reference>
<protein>
    <submittedName>
        <fullName evidence="1">Uncharacterized protein</fullName>
    </submittedName>
</protein>
<accession>A0A485LWA5</accession>
<name>A0A485LWA5_9ZZZZ</name>
<sequence length="97" mass="11050">MQGEALNRRRGAHESSCPAHIISILRTRNPSMTARNIPYAPCAYEEVESTGLVAEQQWIRRFSMAGLVARKISKFGLWFLKDRVGSRVLLEAEIIEY</sequence>